<feature type="domain" description="HTH myb-type" evidence="7">
    <location>
        <begin position="47"/>
        <end position="98"/>
    </location>
</feature>
<dbReference type="OrthoDB" id="2350934at2759"/>
<evidence type="ECO:0000259" key="6">
    <source>
        <dbReference type="PROSITE" id="PS50090"/>
    </source>
</evidence>
<dbReference type="InterPro" id="IPR009057">
    <property type="entry name" value="Homeodomain-like_sf"/>
</dbReference>
<keyword evidence="3" id="KW-0804">Transcription</keyword>
<evidence type="ECO:0000259" key="7">
    <source>
        <dbReference type="PROSITE" id="PS51294"/>
    </source>
</evidence>
<keyword evidence="2" id="KW-0238">DNA-binding</keyword>
<dbReference type="InterPro" id="IPR017930">
    <property type="entry name" value="Myb_dom"/>
</dbReference>
<dbReference type="GO" id="GO:0000978">
    <property type="term" value="F:RNA polymerase II cis-regulatory region sequence-specific DNA binding"/>
    <property type="evidence" value="ECO:0007669"/>
    <property type="project" value="TreeGrafter"/>
</dbReference>
<keyword evidence="4" id="KW-0539">Nucleus</keyword>
<feature type="domain" description="Myb-like" evidence="6">
    <location>
        <begin position="95"/>
        <end position="145"/>
    </location>
</feature>
<dbReference type="PANTHER" id="PTHR46621">
    <property type="entry name" value="SNRNA-ACTIVATING PROTEIN COMPLEX SUBUNIT 4"/>
    <property type="match status" value="1"/>
</dbReference>
<accession>A0A1J4JK29</accession>
<dbReference type="Gene3D" id="1.10.10.60">
    <property type="entry name" value="Homeodomain-like"/>
    <property type="match status" value="2"/>
</dbReference>
<dbReference type="InterPro" id="IPR051575">
    <property type="entry name" value="Myb-like_DNA-bd"/>
</dbReference>
<evidence type="ECO:0000256" key="1">
    <source>
        <dbReference type="ARBA" id="ARBA00023015"/>
    </source>
</evidence>
<dbReference type="GO" id="GO:0001006">
    <property type="term" value="F:RNA polymerase III type 3 promoter sequence-specific DNA binding"/>
    <property type="evidence" value="ECO:0007669"/>
    <property type="project" value="TreeGrafter"/>
</dbReference>
<dbReference type="PROSITE" id="PS51294">
    <property type="entry name" value="HTH_MYB"/>
    <property type="match status" value="2"/>
</dbReference>
<sequence length="250" mass="29587">MIEIFQVLLENFLKIRNDIFELILLMMESLFFFNNPNYSLLPLTKNQRKKFTPEEDEKLRMLVEKQGAQKWDNIAREMPGRTGRQCRDRYKNYLIPGYFNGQWSAEEDNLLRTKFLEFGSQWSKLTKFFNNRSANALKNRWNYFVSRQGSNEMVARSNISCLSSPEKVEMSETFIGEKGAESERNKKSRDTDKIDIPQNKSDKNLESTDVLESYFPDYEIFVNGKEEMEIQLYSMMSMNYGEIAEYELGF</sequence>
<dbReference type="SMART" id="SM00717">
    <property type="entry name" value="SANT"/>
    <property type="match status" value="2"/>
</dbReference>
<dbReference type="AlphaFoldDB" id="A0A1J4JK29"/>
<dbReference type="SUPFAM" id="SSF46689">
    <property type="entry name" value="Homeodomain-like"/>
    <property type="match status" value="1"/>
</dbReference>
<dbReference type="GO" id="GO:0042796">
    <property type="term" value="P:snRNA transcription by RNA polymerase III"/>
    <property type="evidence" value="ECO:0007669"/>
    <property type="project" value="TreeGrafter"/>
</dbReference>
<evidence type="ECO:0000313" key="8">
    <source>
        <dbReference type="EMBL" id="OHS98969.1"/>
    </source>
</evidence>
<evidence type="ECO:0000256" key="3">
    <source>
        <dbReference type="ARBA" id="ARBA00023163"/>
    </source>
</evidence>
<evidence type="ECO:0000256" key="5">
    <source>
        <dbReference type="SAM" id="MobiDB-lite"/>
    </source>
</evidence>
<gene>
    <name evidence="8" type="ORF">TRFO_34655</name>
</gene>
<feature type="domain" description="Myb-like" evidence="6">
    <location>
        <begin position="43"/>
        <end position="94"/>
    </location>
</feature>
<keyword evidence="1" id="KW-0805">Transcription regulation</keyword>
<dbReference type="EMBL" id="MLAK01001029">
    <property type="protein sequence ID" value="OHS98969.1"/>
    <property type="molecule type" value="Genomic_DNA"/>
</dbReference>
<dbReference type="InterPro" id="IPR001005">
    <property type="entry name" value="SANT/Myb"/>
</dbReference>
<organism evidence="8 9">
    <name type="scientific">Tritrichomonas foetus</name>
    <dbReference type="NCBI Taxonomy" id="1144522"/>
    <lineage>
        <taxon>Eukaryota</taxon>
        <taxon>Metamonada</taxon>
        <taxon>Parabasalia</taxon>
        <taxon>Tritrichomonadida</taxon>
        <taxon>Tritrichomonadidae</taxon>
        <taxon>Tritrichomonas</taxon>
    </lineage>
</organism>
<dbReference type="VEuPathDB" id="TrichDB:TRFO_34655"/>
<proteinExistence type="predicted"/>
<name>A0A1J4JK29_9EUKA</name>
<evidence type="ECO:0000313" key="9">
    <source>
        <dbReference type="Proteomes" id="UP000179807"/>
    </source>
</evidence>
<keyword evidence="9" id="KW-1185">Reference proteome</keyword>
<dbReference type="Proteomes" id="UP000179807">
    <property type="component" value="Unassembled WGS sequence"/>
</dbReference>
<dbReference type="RefSeq" id="XP_068352106.1">
    <property type="nucleotide sequence ID" value="XM_068509785.1"/>
</dbReference>
<feature type="compositionally biased region" description="Basic and acidic residues" evidence="5">
    <location>
        <begin position="178"/>
        <end position="201"/>
    </location>
</feature>
<dbReference type="CDD" id="cd00167">
    <property type="entry name" value="SANT"/>
    <property type="match status" value="2"/>
</dbReference>
<reference evidence="8" key="1">
    <citation type="submission" date="2016-10" db="EMBL/GenBank/DDBJ databases">
        <authorList>
            <person name="Benchimol M."/>
            <person name="Almeida L.G."/>
            <person name="Vasconcelos A.T."/>
            <person name="Perreira-Neves A."/>
            <person name="Rosa I.A."/>
            <person name="Tasca T."/>
            <person name="Bogo M.R."/>
            <person name="de Souza W."/>
        </authorList>
    </citation>
    <scope>NUCLEOTIDE SEQUENCE [LARGE SCALE GENOMIC DNA]</scope>
    <source>
        <strain evidence="8">K</strain>
    </source>
</reference>
<evidence type="ECO:0000256" key="4">
    <source>
        <dbReference type="ARBA" id="ARBA00023242"/>
    </source>
</evidence>
<dbReference type="PANTHER" id="PTHR46621:SF1">
    <property type="entry name" value="SNRNA-ACTIVATING PROTEIN COMPLEX SUBUNIT 4"/>
    <property type="match status" value="1"/>
</dbReference>
<dbReference type="Pfam" id="PF13921">
    <property type="entry name" value="Myb_DNA-bind_6"/>
    <property type="match status" value="1"/>
</dbReference>
<dbReference type="GeneID" id="94844489"/>
<dbReference type="GO" id="GO:0019185">
    <property type="term" value="C:snRNA-activating protein complex"/>
    <property type="evidence" value="ECO:0007669"/>
    <property type="project" value="TreeGrafter"/>
</dbReference>
<comment type="caution">
    <text evidence="8">The sequence shown here is derived from an EMBL/GenBank/DDBJ whole genome shotgun (WGS) entry which is preliminary data.</text>
</comment>
<feature type="domain" description="HTH myb-type" evidence="7">
    <location>
        <begin position="101"/>
        <end position="149"/>
    </location>
</feature>
<dbReference type="GO" id="GO:0042795">
    <property type="term" value="P:snRNA transcription by RNA polymerase II"/>
    <property type="evidence" value="ECO:0007669"/>
    <property type="project" value="TreeGrafter"/>
</dbReference>
<feature type="region of interest" description="Disordered" evidence="5">
    <location>
        <begin position="177"/>
        <end position="201"/>
    </location>
</feature>
<evidence type="ECO:0000256" key="2">
    <source>
        <dbReference type="ARBA" id="ARBA00023125"/>
    </source>
</evidence>
<dbReference type="PROSITE" id="PS50090">
    <property type="entry name" value="MYB_LIKE"/>
    <property type="match status" value="2"/>
</dbReference>
<protein>
    <submittedName>
        <fullName evidence="8">Myb-like DNA-binding domain containing protein</fullName>
    </submittedName>
</protein>